<dbReference type="InterPro" id="IPR041256">
    <property type="entry name" value="CdiI_4"/>
</dbReference>
<reference evidence="3" key="1">
    <citation type="submission" date="2010-04" db="EMBL/GenBank/DDBJ databases">
        <title>The genome sequence of Listeria monocytogenes strain 10403S.</title>
        <authorList>
            <consortium name="The Broad Institute Genome Sequencing Platform"/>
            <consortium name="The Broad Institute Genome Sequencing Center for Infectious Disease."/>
            <person name="Borowsky M."/>
            <person name="Borodovsky M."/>
            <person name="Young S.K."/>
            <person name="Zeng Q."/>
            <person name="Koehrsen M."/>
            <person name="Fitzgerald M."/>
            <person name="Wiedmann M."/>
            <person name="Swaminathan B."/>
            <person name="Lauer P."/>
            <person name="Portnoy D."/>
            <person name="Cossart P."/>
            <person name="Buchrieser C."/>
            <person name="Higgins D."/>
            <person name="Abouelleil A."/>
            <person name="Alvarado L."/>
            <person name="Arachchi H.M."/>
            <person name="Berlin A."/>
            <person name="Borenstein D."/>
            <person name="Brown A."/>
            <person name="Chapman S.B."/>
            <person name="Chen Z."/>
            <person name="Dunbar C.D."/>
            <person name="Engels R."/>
            <person name="Freedman E."/>
            <person name="Gearin G."/>
            <person name="Gellesch M."/>
            <person name="Goldberg J."/>
            <person name="Griggs A."/>
            <person name="Gujja S."/>
            <person name="Heilman E."/>
            <person name="Heiman D."/>
            <person name="Howarth C."/>
            <person name="Jen D."/>
            <person name="Larson L."/>
            <person name="Lui A."/>
            <person name="MacDonald J."/>
            <person name="Mehta T."/>
            <person name="Montmayeur A."/>
            <person name="Neiman D."/>
            <person name="Park D."/>
            <person name="Pearson M."/>
            <person name="Priest M."/>
            <person name="Richards J."/>
            <person name="Roberts A."/>
            <person name="Saif S."/>
            <person name="Shea T."/>
            <person name="Shenoy N."/>
            <person name="Sisk P."/>
            <person name="Stolte C."/>
            <person name="Sykes S."/>
            <person name="Walk T."/>
            <person name="White J."/>
            <person name="Yandava C."/>
            <person name="Haas B."/>
            <person name="Nusbaum C."/>
            <person name="Birren B."/>
        </authorList>
    </citation>
    <scope>NUCLEOTIDE SEQUENCE [LARGE SCALE GENOMIC DNA]</scope>
    <source>
        <strain evidence="3">10403S</strain>
    </source>
</reference>
<dbReference type="Pfam" id="PF18624">
    <property type="entry name" value="CdiI_4"/>
    <property type="match status" value="1"/>
</dbReference>
<protein>
    <recommendedName>
        <fullName evidence="1">CDI immunity protein domain-containing protein</fullName>
    </recommendedName>
</protein>
<dbReference type="CDD" id="cd20688">
    <property type="entry name" value="CdiI_Ecoli_Nm-like"/>
    <property type="match status" value="1"/>
</dbReference>
<dbReference type="EMBL" id="CP002002">
    <property type="protein sequence ID" value="AEO05163.1"/>
    <property type="molecule type" value="Genomic_DNA"/>
</dbReference>
<dbReference type="HOGENOM" id="CLU_146549_0_0_9"/>
<accession>A0A0H3GD32</accession>
<evidence type="ECO:0000313" key="2">
    <source>
        <dbReference type="EMBL" id="AEO05163.1"/>
    </source>
</evidence>
<dbReference type="AlphaFoldDB" id="A0A0H3GD32"/>
<feature type="domain" description="CDI immunity protein" evidence="1">
    <location>
        <begin position="22"/>
        <end position="110"/>
    </location>
</feature>
<name>A0A0H3GD32_LISM4</name>
<sequence>MFHERIKNSDLINEKQYPVKVVFDEISDEEFISIITSVSKGEGFGVESGTCLFPGDLDEYDIAQGEGFNGVEFGLYSGSEIVIDYKQFYYYLNIICNRYVESYPEKKLLLDNELKKYQELYSI</sequence>
<gene>
    <name evidence="2" type="ordered locus">LMRG_02395</name>
</gene>
<proteinExistence type="predicted"/>
<evidence type="ECO:0000313" key="3">
    <source>
        <dbReference type="Proteomes" id="UP000001288"/>
    </source>
</evidence>
<dbReference type="Proteomes" id="UP000001288">
    <property type="component" value="Chromosome"/>
</dbReference>
<organism evidence="2 3">
    <name type="scientific">Listeria monocytogenes serotype 1/2a (strain 10403S)</name>
    <dbReference type="NCBI Taxonomy" id="393133"/>
    <lineage>
        <taxon>Bacteria</taxon>
        <taxon>Bacillati</taxon>
        <taxon>Bacillota</taxon>
        <taxon>Bacilli</taxon>
        <taxon>Bacillales</taxon>
        <taxon>Listeriaceae</taxon>
        <taxon>Listeria</taxon>
    </lineage>
</organism>
<evidence type="ECO:0000259" key="1">
    <source>
        <dbReference type="Pfam" id="PF18624"/>
    </source>
</evidence>
<dbReference type="RefSeq" id="WP_003733905.1">
    <property type="nucleotide sequence ID" value="NC_017544.1"/>
</dbReference>
<dbReference type="KEGG" id="lmt:LMRG_02395"/>